<feature type="transmembrane region" description="Helical" evidence="6">
    <location>
        <begin position="318"/>
        <end position="341"/>
    </location>
</feature>
<feature type="transmembrane region" description="Helical" evidence="6">
    <location>
        <begin position="276"/>
        <end position="297"/>
    </location>
</feature>
<dbReference type="OrthoDB" id="2126698at2759"/>
<feature type="transmembrane region" description="Helical" evidence="6">
    <location>
        <begin position="361"/>
        <end position="386"/>
    </location>
</feature>
<comment type="similarity">
    <text evidence="2 6">Belongs to the multi antimicrobial extrusion (MATE) (TC 2.A.66.1) family.</text>
</comment>
<feature type="transmembrane region" description="Helical" evidence="6">
    <location>
        <begin position="393"/>
        <end position="415"/>
    </location>
</feature>
<keyword evidence="5 6" id="KW-0472">Membrane</keyword>
<keyword evidence="4 6" id="KW-1133">Transmembrane helix</keyword>
<feature type="transmembrane region" description="Helical" evidence="6">
    <location>
        <begin position="198"/>
        <end position="224"/>
    </location>
</feature>
<dbReference type="InterPro" id="IPR002528">
    <property type="entry name" value="MATE_fam"/>
</dbReference>
<feature type="transmembrane region" description="Helical" evidence="6">
    <location>
        <begin position="140"/>
        <end position="158"/>
    </location>
</feature>
<accession>A0A8E0S4F1</accession>
<evidence type="ECO:0000256" key="3">
    <source>
        <dbReference type="ARBA" id="ARBA00022692"/>
    </source>
</evidence>
<keyword evidence="8" id="KW-1185">Reference proteome</keyword>
<dbReference type="EMBL" id="LUCM01002245">
    <property type="protein sequence ID" value="KAA0197643.1"/>
    <property type="molecule type" value="Genomic_DNA"/>
</dbReference>
<proteinExistence type="inferred from homology"/>
<dbReference type="GO" id="GO:0015297">
    <property type="term" value="F:antiporter activity"/>
    <property type="evidence" value="ECO:0007669"/>
    <property type="project" value="InterPro"/>
</dbReference>
<gene>
    <name evidence="7" type="ORF">FBUS_00392</name>
</gene>
<evidence type="ECO:0000256" key="5">
    <source>
        <dbReference type="ARBA" id="ARBA00023136"/>
    </source>
</evidence>
<evidence type="ECO:0000256" key="6">
    <source>
        <dbReference type="RuleBase" id="RU004914"/>
    </source>
</evidence>
<reference evidence="7" key="1">
    <citation type="submission" date="2019-05" db="EMBL/GenBank/DDBJ databases">
        <title>Annotation for the trematode Fasciolopsis buski.</title>
        <authorList>
            <person name="Choi Y.-J."/>
        </authorList>
    </citation>
    <scope>NUCLEOTIDE SEQUENCE</scope>
    <source>
        <strain evidence="7">HT</strain>
        <tissue evidence="7">Whole worm</tissue>
    </source>
</reference>
<dbReference type="GO" id="GO:0042910">
    <property type="term" value="F:xenobiotic transmembrane transporter activity"/>
    <property type="evidence" value="ECO:0007669"/>
    <property type="project" value="InterPro"/>
</dbReference>
<protein>
    <recommendedName>
        <fullName evidence="6">Multidrug and toxin extrusion protein</fullName>
    </recommendedName>
</protein>
<dbReference type="AlphaFoldDB" id="A0A8E0S4F1"/>
<feature type="transmembrane region" description="Helical" evidence="6">
    <location>
        <begin position="236"/>
        <end position="256"/>
    </location>
</feature>
<feature type="transmembrane region" description="Helical" evidence="6">
    <location>
        <begin position="537"/>
        <end position="555"/>
    </location>
</feature>
<evidence type="ECO:0000313" key="7">
    <source>
        <dbReference type="EMBL" id="KAA0197643.1"/>
    </source>
</evidence>
<evidence type="ECO:0000256" key="4">
    <source>
        <dbReference type="ARBA" id="ARBA00022989"/>
    </source>
</evidence>
<feature type="transmembrane region" description="Helical" evidence="6">
    <location>
        <begin position="421"/>
        <end position="442"/>
    </location>
</feature>
<sequence>MNSPAHNVLEGGTQREELKRLFRLALPTMVTQLLRFLNPSISIMVCGHLSREELDASSLATTLINVLGLSVDTGFATAFDTLFSQAYGSKQKKVLGLILQRALCVVFVMFSVLACLHVNIVPLLILLKQDSLISSLTAEYLMYCLPGLGCDFLFLTFGRYLQAQNIVLPMLYSSCLGTMLNGLLQYCFVARYNLGLRTSALCLSCSFAFMFLGVLTYLCLSKVFTETWPKINMKAALSNWGIIFRMGVPGVLMVALEEWCFEALTFVAGSMGEVTLGAHAIAFQIQSIIYMVPLGIFTAVNVRVGQRLGAFDPAGGQFAYRTALAIIPVVAVCTGGPVIIFRDYLPLLFTEDREVRLLASSLLPLLLVFQAFEGVAGVSEAVLLACGRQSTGAIIIFIGYYCIGMPTAFTLAYRTNLGIHGAWYGLATGFGITTLVYFSLAMRTNWLEEARQAHHNISLQRESMRNLDSEEENRIANGTIKANGGSVPSGSVTRRISLTPLVGLHTDELRYARNKILSNRCMSKCPYFLKRPFPVRIFLLVLLVFYWSASIYMSVTQPPAVWRVHCMSPAQNTSPILPSFCDRMHREDQYFPFSLLPFKIPKSTVPLIVAPVN</sequence>
<evidence type="ECO:0000313" key="8">
    <source>
        <dbReference type="Proteomes" id="UP000728185"/>
    </source>
</evidence>
<evidence type="ECO:0000256" key="1">
    <source>
        <dbReference type="ARBA" id="ARBA00004141"/>
    </source>
</evidence>
<comment type="caution">
    <text evidence="7">The sequence shown here is derived from an EMBL/GenBank/DDBJ whole genome shotgun (WGS) entry which is preliminary data.</text>
</comment>
<dbReference type="PANTHER" id="PTHR11206">
    <property type="entry name" value="MULTIDRUG RESISTANCE PROTEIN"/>
    <property type="match status" value="1"/>
</dbReference>
<dbReference type="CDD" id="cd13132">
    <property type="entry name" value="MATE_eukaryotic"/>
    <property type="match status" value="1"/>
</dbReference>
<comment type="subcellular location">
    <subcellularLocation>
        <location evidence="1">Membrane</location>
        <topology evidence="1">Multi-pass membrane protein</topology>
    </subcellularLocation>
</comment>
<feature type="transmembrane region" description="Helical" evidence="6">
    <location>
        <begin position="170"/>
        <end position="192"/>
    </location>
</feature>
<dbReference type="NCBIfam" id="TIGR00797">
    <property type="entry name" value="matE"/>
    <property type="match status" value="1"/>
</dbReference>
<keyword evidence="3 6" id="KW-0812">Transmembrane</keyword>
<evidence type="ECO:0000256" key="2">
    <source>
        <dbReference type="ARBA" id="ARBA00010199"/>
    </source>
</evidence>
<dbReference type="GO" id="GO:0016020">
    <property type="term" value="C:membrane"/>
    <property type="evidence" value="ECO:0007669"/>
    <property type="project" value="UniProtKB-SubCell"/>
</dbReference>
<feature type="transmembrane region" description="Helical" evidence="6">
    <location>
        <begin position="94"/>
        <end position="120"/>
    </location>
</feature>
<name>A0A8E0S4F1_9TREM</name>
<organism evidence="7 8">
    <name type="scientific">Fasciolopsis buskii</name>
    <dbReference type="NCBI Taxonomy" id="27845"/>
    <lineage>
        <taxon>Eukaryota</taxon>
        <taxon>Metazoa</taxon>
        <taxon>Spiralia</taxon>
        <taxon>Lophotrochozoa</taxon>
        <taxon>Platyhelminthes</taxon>
        <taxon>Trematoda</taxon>
        <taxon>Digenea</taxon>
        <taxon>Plagiorchiida</taxon>
        <taxon>Echinostomata</taxon>
        <taxon>Echinostomatoidea</taxon>
        <taxon>Fasciolidae</taxon>
        <taxon>Fasciolopsis</taxon>
    </lineage>
</organism>
<dbReference type="Proteomes" id="UP000728185">
    <property type="component" value="Unassembled WGS sequence"/>
</dbReference>
<dbReference type="Pfam" id="PF01554">
    <property type="entry name" value="MatE"/>
    <property type="match status" value="2"/>
</dbReference>
<dbReference type="GO" id="GO:1990961">
    <property type="term" value="P:xenobiotic detoxification by transmembrane export across the plasma membrane"/>
    <property type="evidence" value="ECO:0007669"/>
    <property type="project" value="InterPro"/>
</dbReference>
<dbReference type="InterPro" id="IPR045069">
    <property type="entry name" value="MATE_euk"/>
</dbReference>